<name>A0ACC3SQ11_LIPKO</name>
<evidence type="ECO:0000313" key="2">
    <source>
        <dbReference type="Proteomes" id="UP001433508"/>
    </source>
</evidence>
<keyword evidence="2" id="KW-1185">Reference proteome</keyword>
<protein>
    <submittedName>
        <fullName evidence="1">Uncharacterized protein</fullName>
    </submittedName>
</protein>
<reference evidence="2" key="1">
    <citation type="journal article" date="2024" name="Front. Bioeng. Biotechnol.">
        <title>Genome-scale model development and genomic sequencing of the oleaginous clade Lipomyces.</title>
        <authorList>
            <person name="Czajka J.J."/>
            <person name="Han Y."/>
            <person name="Kim J."/>
            <person name="Mondo S.J."/>
            <person name="Hofstad B.A."/>
            <person name="Robles A."/>
            <person name="Haridas S."/>
            <person name="Riley R."/>
            <person name="LaButti K."/>
            <person name="Pangilinan J."/>
            <person name="Andreopoulos W."/>
            <person name="Lipzen A."/>
            <person name="Yan J."/>
            <person name="Wang M."/>
            <person name="Ng V."/>
            <person name="Grigoriev I.V."/>
            <person name="Spatafora J.W."/>
            <person name="Magnuson J.K."/>
            <person name="Baker S.E."/>
            <person name="Pomraning K.R."/>
        </authorList>
    </citation>
    <scope>NUCLEOTIDE SEQUENCE [LARGE SCALE GENOMIC DNA]</scope>
    <source>
        <strain evidence="2">CBS 7786</strain>
    </source>
</reference>
<gene>
    <name evidence="1" type="ORF">V1525DRAFT_392170</name>
</gene>
<dbReference type="Proteomes" id="UP001433508">
    <property type="component" value="Unassembled WGS sequence"/>
</dbReference>
<evidence type="ECO:0000313" key="1">
    <source>
        <dbReference type="EMBL" id="KAK9233747.1"/>
    </source>
</evidence>
<accession>A0ACC3SQ11</accession>
<feature type="non-terminal residue" evidence="1">
    <location>
        <position position="173"/>
    </location>
</feature>
<dbReference type="EMBL" id="MU971626">
    <property type="protein sequence ID" value="KAK9233747.1"/>
    <property type="molecule type" value="Genomic_DNA"/>
</dbReference>
<organism evidence="1 2">
    <name type="scientific">Lipomyces kononenkoae</name>
    <name type="common">Yeast</name>
    <dbReference type="NCBI Taxonomy" id="34357"/>
    <lineage>
        <taxon>Eukaryota</taxon>
        <taxon>Fungi</taxon>
        <taxon>Dikarya</taxon>
        <taxon>Ascomycota</taxon>
        <taxon>Saccharomycotina</taxon>
        <taxon>Lipomycetes</taxon>
        <taxon>Lipomycetales</taxon>
        <taxon>Lipomycetaceae</taxon>
        <taxon>Lipomyces</taxon>
    </lineage>
</organism>
<proteinExistence type="predicted"/>
<sequence length="173" mass="18797">MEKPGVLHVDESTDKVDHVKGEKRIQGSEALAFAVLKENPKPFSRRHVQLYCFCVLAFLCSTMNGFDGSLFTSLQAMTQFQSHFGVGIVGARIGIITGMYTIGGVVALLFVGPACDTWGRRAGMFIGCFFVVVGTVISATSVTVGNTTCSLVFSTWVFARLYIHFSYSSRDAS</sequence>
<comment type="caution">
    <text evidence="1">The sequence shown here is derived from an EMBL/GenBank/DDBJ whole genome shotgun (WGS) entry which is preliminary data.</text>
</comment>